<proteinExistence type="predicted"/>
<dbReference type="InterPro" id="IPR036689">
    <property type="entry name" value="ESAT-6-like_sf"/>
</dbReference>
<sequence>MAWGTTPTPPASGAGNNITQIQNPAKLRQCGHRSMELGGELHTKGHSAKDETAGAAAALKGASWDGDLGRAMDKTTETWGDQVESLVRTMREIHAKCTATADNYEQTEHENETAFRVVPQSPTPFG</sequence>
<reference evidence="1" key="1">
    <citation type="submission" date="2021-10" db="EMBL/GenBank/DDBJ databases">
        <title>Streptomyces nigrumlapis sp.nov.,an antimicrobial producing actinobacterium isolated from Black Gobi rocks.</title>
        <authorList>
            <person name="Wen Y."/>
            <person name="Zhang W."/>
            <person name="Liu X.G."/>
        </authorList>
    </citation>
    <scope>NUCLEOTIDE SEQUENCE</scope>
    <source>
        <strain evidence="1">ST13-2-2</strain>
    </source>
</reference>
<organism evidence="1 2">
    <name type="scientific">Streptomyces halobius</name>
    <dbReference type="NCBI Taxonomy" id="2879846"/>
    <lineage>
        <taxon>Bacteria</taxon>
        <taxon>Bacillati</taxon>
        <taxon>Actinomycetota</taxon>
        <taxon>Actinomycetes</taxon>
        <taxon>Kitasatosporales</taxon>
        <taxon>Streptomycetaceae</taxon>
        <taxon>Streptomyces</taxon>
    </lineage>
</organism>
<dbReference type="SUPFAM" id="SSF140453">
    <property type="entry name" value="EsxAB dimer-like"/>
    <property type="match status" value="1"/>
</dbReference>
<evidence type="ECO:0000313" key="2">
    <source>
        <dbReference type="Proteomes" id="UP000830115"/>
    </source>
</evidence>
<dbReference type="EMBL" id="CP086322">
    <property type="protein sequence ID" value="UQA95593.1"/>
    <property type="molecule type" value="Genomic_DNA"/>
</dbReference>
<dbReference type="RefSeq" id="WP_248866506.1">
    <property type="nucleotide sequence ID" value="NZ_CP086322.1"/>
</dbReference>
<dbReference type="Proteomes" id="UP000830115">
    <property type="component" value="Chromosome"/>
</dbReference>
<dbReference type="Gene3D" id="1.10.287.1060">
    <property type="entry name" value="ESAT-6-like"/>
    <property type="match status" value="1"/>
</dbReference>
<keyword evidence="2" id="KW-1185">Reference proteome</keyword>
<evidence type="ECO:0000313" key="1">
    <source>
        <dbReference type="EMBL" id="UQA95593.1"/>
    </source>
</evidence>
<protein>
    <submittedName>
        <fullName evidence="1">WXG100 family type VII secretion target</fullName>
    </submittedName>
</protein>
<name>A0ABY4MEQ8_9ACTN</name>
<accession>A0ABY4MEQ8</accession>
<gene>
    <name evidence="1" type="ORF">K9S39_30385</name>
</gene>